<dbReference type="EMBL" id="RCHS01003843">
    <property type="protein sequence ID" value="RMX39259.1"/>
    <property type="molecule type" value="Genomic_DNA"/>
</dbReference>
<feature type="region of interest" description="Disordered" evidence="1">
    <location>
        <begin position="44"/>
        <end position="70"/>
    </location>
</feature>
<sequence>MENLNRGRPDFGARRAAKLRAGKGTLEPAVKHLYQLELSCDRENVQAPPQLNPEAPTFRPRRRSNTELTY</sequence>
<name>A0A3M6TD94_POCDA</name>
<evidence type="ECO:0000313" key="2">
    <source>
        <dbReference type="EMBL" id="RMX39259.1"/>
    </source>
</evidence>
<comment type="caution">
    <text evidence="2">The sequence shown here is derived from an EMBL/GenBank/DDBJ whole genome shotgun (WGS) entry which is preliminary data.</text>
</comment>
<protein>
    <submittedName>
        <fullName evidence="2">Uncharacterized protein</fullName>
    </submittedName>
</protein>
<keyword evidence="3" id="KW-1185">Reference proteome</keyword>
<dbReference type="AlphaFoldDB" id="A0A3M6TD94"/>
<proteinExistence type="predicted"/>
<reference evidence="2 3" key="1">
    <citation type="journal article" date="2018" name="Sci. Rep.">
        <title>Comparative analysis of the Pocillopora damicornis genome highlights role of immune system in coral evolution.</title>
        <authorList>
            <person name="Cunning R."/>
            <person name="Bay R.A."/>
            <person name="Gillette P."/>
            <person name="Baker A.C."/>
            <person name="Traylor-Knowles N."/>
        </authorList>
    </citation>
    <scope>NUCLEOTIDE SEQUENCE [LARGE SCALE GENOMIC DNA]</scope>
    <source>
        <strain evidence="2">RSMAS</strain>
        <tissue evidence="2">Whole animal</tissue>
    </source>
</reference>
<gene>
    <name evidence="2" type="ORF">pdam_00018982</name>
</gene>
<dbReference type="Proteomes" id="UP000275408">
    <property type="component" value="Unassembled WGS sequence"/>
</dbReference>
<accession>A0A3M6TD94</accession>
<evidence type="ECO:0000256" key="1">
    <source>
        <dbReference type="SAM" id="MobiDB-lite"/>
    </source>
</evidence>
<organism evidence="2 3">
    <name type="scientific">Pocillopora damicornis</name>
    <name type="common">Cauliflower coral</name>
    <name type="synonym">Millepora damicornis</name>
    <dbReference type="NCBI Taxonomy" id="46731"/>
    <lineage>
        <taxon>Eukaryota</taxon>
        <taxon>Metazoa</taxon>
        <taxon>Cnidaria</taxon>
        <taxon>Anthozoa</taxon>
        <taxon>Hexacorallia</taxon>
        <taxon>Scleractinia</taxon>
        <taxon>Astrocoeniina</taxon>
        <taxon>Pocilloporidae</taxon>
        <taxon>Pocillopora</taxon>
    </lineage>
</organism>
<evidence type="ECO:0000313" key="3">
    <source>
        <dbReference type="Proteomes" id="UP000275408"/>
    </source>
</evidence>